<dbReference type="Proteomes" id="UP001367030">
    <property type="component" value="Unassembled WGS sequence"/>
</dbReference>
<comment type="caution">
    <text evidence="2">The sequence shown here is derived from an EMBL/GenBank/DDBJ whole genome shotgun (WGS) entry which is preliminary data.</text>
</comment>
<reference evidence="2 3" key="1">
    <citation type="submission" date="2024-03" db="EMBL/GenBank/DDBJ databases">
        <title>Novel species of the genus Variovorax.</title>
        <authorList>
            <person name="Liu Q."/>
            <person name="Xin Y.-H."/>
        </authorList>
    </citation>
    <scope>NUCLEOTIDE SEQUENCE [LARGE SCALE GENOMIC DNA]</scope>
    <source>
        <strain evidence="2 3">KACC 18901</strain>
    </source>
</reference>
<name>A0ABU8XIN0_9BURK</name>
<feature type="region of interest" description="Disordered" evidence="1">
    <location>
        <begin position="2684"/>
        <end position="2714"/>
    </location>
</feature>
<feature type="region of interest" description="Disordered" evidence="1">
    <location>
        <begin position="2099"/>
        <end position="2134"/>
    </location>
</feature>
<evidence type="ECO:0000313" key="3">
    <source>
        <dbReference type="Proteomes" id="UP001367030"/>
    </source>
</evidence>
<dbReference type="RefSeq" id="WP_340339757.1">
    <property type="nucleotide sequence ID" value="NZ_JBBKZS010000035.1"/>
</dbReference>
<evidence type="ECO:0000313" key="2">
    <source>
        <dbReference type="EMBL" id="MEJ8859721.1"/>
    </source>
</evidence>
<accession>A0ABU8XIN0</accession>
<gene>
    <name evidence="2" type="ORF">WKW79_34550</name>
</gene>
<proteinExistence type="predicted"/>
<protein>
    <submittedName>
        <fullName evidence="2">Uncharacterized protein</fullName>
    </submittedName>
</protein>
<feature type="compositionally biased region" description="Basic and acidic residues" evidence="1">
    <location>
        <begin position="2121"/>
        <end position="2130"/>
    </location>
</feature>
<sequence length="2714" mass="291078">MAYEALRYVALCGPQWPDGTPLWEVQVSAPKLKKLAGEADRVAAANQLEDRIFPLRTLQTDPLTNHGSPDELFRRPHVVSMHVLAGHGKVAYEPGFGRLHGKYHDPFFVGRGYPRNFEKYRGDTPHDPPLYLWLEAASESLRLAGPGSQGQQRVRKLFSQLRWRGNGSPDKDMPPYWYTLRVPPGDTPPSQGMGQRVDAQFQHVIAEPVLAAGEAWPQKDDEAIKLPPFGLLAGAVSLAVAHGALPWLGDLEPKAPPPARPLQITRYPVRLVPDGIELRTSVNFLGRGELEGWFHIGIDNDALVLTLLVGRTAEADLLEPWREAWADAMPVSGTEESLQGFRVAADVASVPAFRWRIPALAGALPDSTDYAQGNNTTPGPKIKANFAKVPVEVPARSVRVDLLSPATTGSVDGVVNVGGGYFRLGTRDAMKAAMFRDGAVDPQFAQWAVANAADSLILAWSSPEPAKAAVSQWDIEATGDKANVALSLPLGRYDCAHNAQRLASELRGAYGLADPILREDGELPDKERMLPAFVPLRDGWLQVQVPNLPPYDPTKDAADLSLLAAPQENILSGFLRFGHAGQLPPIYSAFEALPERMVSEAPWQITVEGAQRLRVAVEIGVRTVVGEDGVQHTTAVMPQNGKALADNPELSMRGLLWFSSDRPDALEAIPRMGAGPGAFIDVPLDRRDKEARDPNESYVEIGVKRLALSVEPGKVARKELALSMALNKPTDAPVVRWQRHLYMPLAALMPLTRSARSAVRPLESRDLVPFIATGPANGALKPLADLLWNAGESLPHMGPGWTYALSKDVNSTSPEPADESQRCRLAWAAFGVPGYEVVPLAGGDEKWAIIAAPRFDLPVNDEAFATATLPASMQSPEDQAEQLAQPAVTALDWEALATFWGEQQRLLQLSRVAHSYLSGFKDEGEIDSAVVNSLVGHLKWDLSALGFTAPAAASRLPYGTMSIGGETWSGNRALMGFSGRFSVKADGSLKPEQEAAEEHMEVLGYSPGSFLEGHFLHDARRVGASPQLSLDGGRSRWRAISSHAAGSKIRGLFSVRAPVLVAAGEASLALWFKDLPLDADGNYIAEAGSISAAAWQDSQLEMRGVEWRLMATGDDNGFEMGDDTFGFFGLRMRPLRLDALVVEMIGGKPATTVPLSATLLAELFLGPRKEDVNDGGNLVEVKLVRQGQELVIDDIALSGGSSLNFPIWLSGGNADEAERESGFAAREAGLELTVAQVGWDKTKRELTLSAVALGFTFVGSRVLLTGVTPSRDGAAMLFDWANLNPATGWLAVQQGRLRVGNMPEFRFAHAVHIAPGEARQGQGPAPAPVSVKTVEQWGMDTSSGTNWPAELQPGCKASVLGTTAPAKFRAGPRAFAVTSQSGPERLRALLPGFPDGGSFELGLVAAIAPFMNERAAVASGSLSGSVVWHEGENVGHTLHLGSIRFEAGNGLRGEGAEEGWQGRLILNGDVTGTSAIAWPGVDLNTGSDIPMPPVASTITPVQFDHSIWHRHEVTWLLRGHEMSFGTAADLGERTEAVWSVSALARHTIFGTPARGGKPVEMLSFSSVDTLVLAPMRVFAPPWPRGGPAADLQASSTFAARYMTGDSGAHDPGMAWPGRGGLGTVLQGFSGALFREAFYGSDGHNDGKDLVFAGGFAGLVTVPGDDAAPLLRLPALVALEGSLRVTGTEPPIRQNASALVKVAWADGVAAQEVVAPWRNAMAPVTAAQLDVLQAIDAGTRRSPATDPRPERLFNAILVEQCFPVDLDGKGKLQGTPYFIAASVSIARAIQHARARRAERAAVSELASLSVLSRVSLTGSPGKAYRQGAAAVLRTSHGQTSSSPLPPHPAGLLMIVGDDLTHAAWLTRSLDDTEGADGRVAAIASELHKRPRFALVRDGSGKHTAIRLPQRQLSPRERRLPVLRHADVARGYMLSPDTSMLMAGAEEGWTGAVRDPVSGIAGMGRMAAWPAQAQRRTGGGHAVWLTQQRVPVYLPLQSRAVSTPIGWLDPGSARTRVPVGSEVNSALARAVGPAKKPVEDALEKPEGAALWQGVVPEQATTTSISDRAGVLIARRLRLEIAATNKDDKAYVFDTAFPRFGEPAQSSSSHARTERTPRPGILPENRDDKEPAVHRRPCVSPLQPGVNNRAVLGSADLVRGKTEWAVVDTDDYKGDASWTMNFVACPRSCGVISDPWDGTLDFAVEVDVLELGDQADLALYLLGFVLGADFANGQVLATASMIVNGTEFPFLSLHVREFESGPVPPVGTEKPRSGQVALVLDMRDPTDATEGPAPATNVLAAIRNAGPGPATVEVQFTLHPRVRAHLPKEKPQSKYALGVEQSIPHGKDRAPVTLRMPLFPVTRERGAMPLEPATVLFMDPAYDAGLASQPVEDALRIALPPEPPPPAPPHPALPAGRGDMMFVLSADRGRVNRRATVTFMADLRYEKRLPTTVAQLLPPGAGDIKFEKQSDPLKAPLVLDIHVQPRAGERRELYLAPRTQGAKPSKTRVTLAEVYELALATLVEVDGSTAQLAAGDVLELAARKAAGEGDGVAEGADAVMEVEVLDASKIGKSGMWETVKFDLRNQNLTLRLTLTDEPVVEPPPALYAALLRTTDPLTPDGTALSLPLYAQSPLPWRVDVPNARADFRAGLIHRTATFVWSLLRPADERGRLGAFVVKCDRNGQTYLPEEDTVDSDFRPFNQLSHHKRAPGSDTTSG</sequence>
<organism evidence="2 3">
    <name type="scientific">Variovorax robiniae</name>
    <dbReference type="NCBI Taxonomy" id="1836199"/>
    <lineage>
        <taxon>Bacteria</taxon>
        <taxon>Pseudomonadati</taxon>
        <taxon>Pseudomonadota</taxon>
        <taxon>Betaproteobacteria</taxon>
        <taxon>Burkholderiales</taxon>
        <taxon>Comamonadaceae</taxon>
        <taxon>Variovorax</taxon>
    </lineage>
</organism>
<evidence type="ECO:0000256" key="1">
    <source>
        <dbReference type="SAM" id="MobiDB-lite"/>
    </source>
</evidence>
<dbReference type="EMBL" id="JBBKZS010000035">
    <property type="protein sequence ID" value="MEJ8859721.1"/>
    <property type="molecule type" value="Genomic_DNA"/>
</dbReference>
<keyword evidence="3" id="KW-1185">Reference proteome</keyword>